<name>A0ABQ0G8Y6_9PEZI</name>
<evidence type="ECO:0000256" key="4">
    <source>
        <dbReference type="ARBA" id="ARBA00022786"/>
    </source>
</evidence>
<accession>A0ABQ0G8Y6</accession>
<evidence type="ECO:0000259" key="7">
    <source>
        <dbReference type="PROSITE" id="PS50600"/>
    </source>
</evidence>
<dbReference type="Gene3D" id="3.40.395.10">
    <property type="entry name" value="Adenoviral Proteinase, Chain A"/>
    <property type="match status" value="1"/>
</dbReference>
<feature type="region of interest" description="Disordered" evidence="6">
    <location>
        <begin position="212"/>
        <end position="271"/>
    </location>
</feature>
<evidence type="ECO:0000313" key="8">
    <source>
        <dbReference type="EMBL" id="GAB1314240.1"/>
    </source>
</evidence>
<feature type="compositionally biased region" description="Basic and acidic residues" evidence="6">
    <location>
        <begin position="710"/>
        <end position="734"/>
    </location>
</feature>
<feature type="region of interest" description="Disordered" evidence="6">
    <location>
        <begin position="1022"/>
        <end position="1076"/>
    </location>
</feature>
<feature type="compositionally biased region" description="Basic and acidic residues" evidence="6">
    <location>
        <begin position="668"/>
        <end position="684"/>
    </location>
</feature>
<keyword evidence="2" id="KW-0597">Phosphoprotein</keyword>
<feature type="compositionally biased region" description="Polar residues" evidence="6">
    <location>
        <begin position="697"/>
        <end position="709"/>
    </location>
</feature>
<feature type="compositionally biased region" description="Basic and acidic residues" evidence="6">
    <location>
        <begin position="908"/>
        <end position="918"/>
    </location>
</feature>
<evidence type="ECO:0000256" key="2">
    <source>
        <dbReference type="ARBA" id="ARBA00022553"/>
    </source>
</evidence>
<dbReference type="RefSeq" id="XP_070915971.1">
    <property type="nucleotide sequence ID" value="XM_071059870.1"/>
</dbReference>
<feature type="compositionally biased region" description="Polar residues" evidence="6">
    <location>
        <begin position="969"/>
        <end position="980"/>
    </location>
</feature>
<keyword evidence="3" id="KW-0645">Protease</keyword>
<feature type="compositionally biased region" description="Basic and acidic residues" evidence="6">
    <location>
        <begin position="871"/>
        <end position="885"/>
    </location>
</feature>
<gene>
    <name evidence="8" type="ORF">MFIFM68171_04450</name>
</gene>
<comment type="caution">
    <text evidence="8">The sequence shown here is derived from an EMBL/GenBank/DDBJ whole genome shotgun (WGS) entry which is preliminary data.</text>
</comment>
<feature type="region of interest" description="Disordered" evidence="6">
    <location>
        <begin position="449"/>
        <end position="478"/>
    </location>
</feature>
<evidence type="ECO:0000256" key="6">
    <source>
        <dbReference type="SAM" id="MobiDB-lite"/>
    </source>
</evidence>
<feature type="region of interest" description="Disordered" evidence="6">
    <location>
        <begin position="33"/>
        <end position="149"/>
    </location>
</feature>
<dbReference type="PROSITE" id="PS50600">
    <property type="entry name" value="ULP_PROTEASE"/>
    <property type="match status" value="1"/>
</dbReference>
<evidence type="ECO:0000256" key="3">
    <source>
        <dbReference type="ARBA" id="ARBA00022670"/>
    </source>
</evidence>
<feature type="compositionally biased region" description="Basic and acidic residues" evidence="6">
    <location>
        <begin position="949"/>
        <end position="962"/>
    </location>
</feature>
<dbReference type="Proteomes" id="UP001628179">
    <property type="component" value="Unassembled WGS sequence"/>
</dbReference>
<dbReference type="InterPro" id="IPR057501">
    <property type="entry name" value="DeUb_enz_PH"/>
</dbReference>
<organism evidence="8 9">
    <name type="scientific">Madurella fahalii</name>
    <dbReference type="NCBI Taxonomy" id="1157608"/>
    <lineage>
        <taxon>Eukaryota</taxon>
        <taxon>Fungi</taxon>
        <taxon>Dikarya</taxon>
        <taxon>Ascomycota</taxon>
        <taxon>Pezizomycotina</taxon>
        <taxon>Sordariomycetes</taxon>
        <taxon>Sordariomycetidae</taxon>
        <taxon>Sordariales</taxon>
        <taxon>Sordariales incertae sedis</taxon>
        <taxon>Madurella</taxon>
    </lineage>
</organism>
<comment type="similarity">
    <text evidence="1">Belongs to the peptidase C48 family.</text>
</comment>
<evidence type="ECO:0000313" key="9">
    <source>
        <dbReference type="Proteomes" id="UP001628179"/>
    </source>
</evidence>
<dbReference type="Pfam" id="PF02902">
    <property type="entry name" value="Peptidase_C48"/>
    <property type="match status" value="1"/>
</dbReference>
<proteinExistence type="inferred from homology"/>
<evidence type="ECO:0000256" key="1">
    <source>
        <dbReference type="ARBA" id="ARBA00005234"/>
    </source>
</evidence>
<dbReference type="InterPro" id="IPR038765">
    <property type="entry name" value="Papain-like_cys_pep_sf"/>
</dbReference>
<feature type="compositionally biased region" description="Polar residues" evidence="6">
    <location>
        <begin position="262"/>
        <end position="271"/>
    </location>
</feature>
<protein>
    <submittedName>
        <fullName evidence="8">Ubiquitin-like protease family profile domain-containing protein</fullName>
    </submittedName>
</protein>
<dbReference type="PANTHER" id="PTHR46896:SF3">
    <property type="entry name" value="FI06413P-RELATED"/>
    <property type="match status" value="1"/>
</dbReference>
<feature type="domain" description="Ubiquitin-like protease family profile" evidence="7">
    <location>
        <begin position="552"/>
        <end position="830"/>
    </location>
</feature>
<feature type="region of interest" description="Disordered" evidence="6">
    <location>
        <begin position="871"/>
        <end position="1010"/>
    </location>
</feature>
<dbReference type="GeneID" id="98175193"/>
<feature type="region of interest" description="Disordered" evidence="6">
    <location>
        <begin position="656"/>
        <end position="758"/>
    </location>
</feature>
<sequence length="1110" mass="124050">MPRLFNSIMVCQILPAIRMVSPGTDQVQKSIGFKPIDTLDADPGRPPEPPRRSPPPAHAPAPKRQKQVSTEGRPRGPAEDIVDSDADVTSRTENHGSQASFAHSVSPGISEYQAVEASSGRGRSNRRRRQSPGHPLHSVPGLPKRGRARGEPIEDFDELAPQPRPPLHRQRVARLTMPSVADVEAARSPRINFGDAADNEILGKRSRRERNLTYSARSKKRASHEITDGDELADDADGRDASKTNARPMTVDSTRHHPPSPSLSRKGNMNRTNWAKKADTFPDTGVLVVSAVCQPNFRYLPARGQKPCHLRRLTLDPELRAFTDDGHEAEPYQWLRITKRVKSLSYHPESNFIKIHQTMDQSSSIGPIGGMMVLKFRNHSDASWVTDWVRENLKIPCIQERERYGSPTGLGASRTLLTTFSHKLLQIYDKMSQDISQAPTRLEARRLPHETPVHPPRLTLDTTGVERKDRPPSSARTPIRNQMQVSAPTPSFSRVESTNGLVISGSRSLRSRQVGGQVLGIEAPRSPLIRRWTEENPDWAKNWKMPLMFHRTTVDKEDIPRLDEGECLNDNLIGFGLRYLFDEFASRHPDLNKRVYLHNSFFYEKLKSSRGTINYDGVKSWTAKVDLLSYDYIIVPVNEHFHWWVAIICNPGRLDPDSRKLPSNAESVSRKEGTTKGPETRKNTQDGASSDVEMTDVTENLPMQPSRADTTGEERGPDPVKSDIVDLSSDDRNGGIDLTHTGAKYGRKSGPSSRRYNPEDPRIITLDSLGSSHSHTVTHLKKYLLEEFKHKRNKIITEVPQQLGMKAVGIPEQNNFCDCGVYLLGYIQEFVKNPDLFIHTLLRKESPNWEFDPRHLRELWRETIQCEHKKYQDKQEAMQKKREASAAKGTPNADTEPNSHQSRATSEVGDKSKGKCDGRTGCSEQPASAKGASSPTVIHEVADSDADEDPHSRQQKANEETRSPVPARSGSSHQRTSQQDNPDEVVLLSTTQDAILPSIEPPDMEELSGRQDEPMFISKLATSPLRPQDPNHIAEVHPSSFYSSNSVKAEKVSGRPSQMSSPGVGQRATVDKTQPARIHAESRFVLGGSDIPVVQKAELVRQSDTIDLTD</sequence>
<reference evidence="8 9" key="1">
    <citation type="submission" date="2024-09" db="EMBL/GenBank/DDBJ databases">
        <title>Itraconazole resistance in Madurella fahalii resulting from another homologue of gene encoding cytochrome P450 14-alpha sterol demethylase (CYP51).</title>
        <authorList>
            <person name="Yoshioka I."/>
            <person name="Fahal A.H."/>
            <person name="Kaneko S."/>
            <person name="Yaguchi T."/>
        </authorList>
    </citation>
    <scope>NUCLEOTIDE SEQUENCE [LARGE SCALE GENOMIC DNA]</scope>
    <source>
        <strain evidence="8 9">IFM 68171</strain>
    </source>
</reference>
<keyword evidence="5" id="KW-0378">Hydrolase</keyword>
<feature type="compositionally biased region" description="Polar residues" evidence="6">
    <location>
        <begin position="922"/>
        <end position="936"/>
    </location>
</feature>
<dbReference type="InterPro" id="IPR051947">
    <property type="entry name" value="Sentrin-specific_protease"/>
</dbReference>
<evidence type="ECO:0000256" key="5">
    <source>
        <dbReference type="ARBA" id="ARBA00022801"/>
    </source>
</evidence>
<feature type="compositionally biased region" description="Polar residues" evidence="6">
    <location>
        <begin position="892"/>
        <end position="905"/>
    </location>
</feature>
<feature type="compositionally biased region" description="Basic and acidic residues" evidence="6">
    <location>
        <begin position="42"/>
        <end position="51"/>
    </location>
</feature>
<dbReference type="Pfam" id="PF25424">
    <property type="entry name" value="PH_35"/>
    <property type="match status" value="1"/>
</dbReference>
<dbReference type="PANTHER" id="PTHR46896">
    <property type="entry name" value="SENTRIN-SPECIFIC PROTEASE"/>
    <property type="match status" value="1"/>
</dbReference>
<keyword evidence="9" id="KW-1185">Reference proteome</keyword>
<keyword evidence="4" id="KW-0833">Ubl conjugation pathway</keyword>
<dbReference type="InterPro" id="IPR003653">
    <property type="entry name" value="Peptidase_C48_C"/>
</dbReference>
<dbReference type="SUPFAM" id="SSF54001">
    <property type="entry name" value="Cysteine proteinases"/>
    <property type="match status" value="1"/>
</dbReference>
<dbReference type="EMBL" id="BAAFSV010000002">
    <property type="protein sequence ID" value="GAB1314240.1"/>
    <property type="molecule type" value="Genomic_DNA"/>
</dbReference>